<keyword evidence="1" id="KW-0472">Membrane</keyword>
<reference evidence="2" key="1">
    <citation type="journal article" date="2005" name="Syst. Biol.">
        <title>Evidence for multiple reversals of asymmetric mutational constraints during the evolution of the mitochondrial genome of metazoa, and consequences for phylogenetic inferences.</title>
        <authorList>
            <person name="Hassanin A."/>
            <person name="Leger N."/>
            <person name="Deutsch J."/>
        </authorList>
    </citation>
    <scope>NUCLEOTIDE SEQUENCE</scope>
</reference>
<keyword evidence="1" id="KW-0812">Transmembrane</keyword>
<keyword evidence="2" id="KW-0496">Mitochondrion</keyword>
<organism evidence="2">
    <name type="scientific">Mastigoproctus giganteus</name>
    <name type="common">Giant vinegaroon</name>
    <name type="synonym">Thelyphonus giganteus</name>
    <dbReference type="NCBI Taxonomy" id="58767"/>
    <lineage>
        <taxon>Eukaryota</taxon>
        <taxon>Metazoa</taxon>
        <taxon>Ecdysozoa</taxon>
        <taxon>Arthropoda</taxon>
        <taxon>Chelicerata</taxon>
        <taxon>Arachnida</taxon>
        <taxon>Uropygi</taxon>
        <taxon>Thelyphonida</taxon>
        <taxon>Thelyphonidae</taxon>
        <taxon>Mastigoproctus</taxon>
    </lineage>
</organism>
<accession>Q535F0</accession>
<evidence type="ECO:0000313" key="2">
    <source>
        <dbReference type="EMBL" id="AAY16828.1"/>
    </source>
</evidence>
<feature type="transmembrane region" description="Helical" evidence="1">
    <location>
        <begin position="9"/>
        <end position="31"/>
    </location>
</feature>
<dbReference type="EMBL" id="AY731174">
    <property type="protein sequence ID" value="AAY16828.1"/>
    <property type="molecule type" value="Genomic_DNA"/>
</dbReference>
<gene>
    <name evidence="2" type="primary">ATP8</name>
</gene>
<protein>
    <submittedName>
        <fullName evidence="2">ATP synthase F0 subunit 8</fullName>
    </submittedName>
</protein>
<proteinExistence type="predicted"/>
<geneLocation type="mitochondrion" evidence="2"/>
<dbReference type="AlphaFoldDB" id="Q535F0"/>
<evidence type="ECO:0000256" key="1">
    <source>
        <dbReference type="SAM" id="Phobius"/>
    </source>
</evidence>
<keyword evidence="1" id="KW-1133">Transmembrane helix</keyword>
<reference evidence="2" key="2">
    <citation type="journal article" date="2006" name="Mol. Phylogenet. Evol.">
        <title>Phylogeny of Arthropoda inferred from mitochondrial sequences: strategies for limiting the misleading effects of multiple changes in pattern and rates of substitution.</title>
        <authorList>
            <person name="Hassanin A."/>
        </authorList>
    </citation>
    <scope>NUCLEOTIDE SEQUENCE</scope>
</reference>
<sequence length="50" mass="6146">MPQMSPMNWIFLEITIIFFSFIWLFQFSWMLPTSPISLPKPNKTMTSWFW</sequence>
<name>Q535F0_MASGI</name>